<dbReference type="InterPro" id="IPR040521">
    <property type="entry name" value="KDZ"/>
</dbReference>
<dbReference type="EMBL" id="ML170369">
    <property type="protein sequence ID" value="TDL14220.1"/>
    <property type="molecule type" value="Genomic_DNA"/>
</dbReference>
<dbReference type="Proteomes" id="UP000294933">
    <property type="component" value="Unassembled WGS sequence"/>
</dbReference>
<protein>
    <recommendedName>
        <fullName evidence="2">CxC2-like cysteine cluster KDZ transposase-associated domain-containing protein</fullName>
    </recommendedName>
</protein>
<evidence type="ECO:0000313" key="3">
    <source>
        <dbReference type="EMBL" id="TDL14220.1"/>
    </source>
</evidence>
<dbReference type="VEuPathDB" id="FungiDB:BD410DRAFT_846231"/>
<sequence length="801" mass="91476">MATSTSKNKRSRQDIDNEVVYHTFEDSSNEDCVDRHRHTVQQLNTGPNRRHDVSSRTTYFTTPKSPEKATTAQMPGGGNESPDESAGFHHTTFQETLDEQYELFLDDLDLEPVRRKQTKLDRPMENWIPHRDAFLDEILRVEGRGCSPSGGSCAGCSIVPGIIRCWDCHGTDIYCEDCTRGRHLHLPLHRVEKRWSDTHFLKTSLKALGVCVQLGHGYQEKCCAPHAGSDTFVVVDVMGIHEVAVQFCGCERAEQHWIQLLRVRWYPASLDYPKSAATFRVLEQFQMHNFESKGSAWHFYRAIARLTDNTGCDPPKDRYEIFMRIVQQWRHIRGLKRSGRGHDPRGVDGTEEGECAVLCPACPQPTMNLPDEWKNAPPEVAWLYTLILAMDANFRLKRKKVSSDAVDPALSKGWSYFVEERAFKDHIRYCPTQEDEPRTCTGFATIRNTNTRDSKGLAATGVAAVVCARHQLVRPTSVGDLQKGERYVNMDYVFLSTLRGQEMNDLILSYDVACQWSVNFRTRLTKFPDKFRELFALPLFRFRTKVPNFHIPAHRRDCHTNNSLHLTSGTGQTDGESIERAWSITNALGPSTKEMGPERRHSTLDDHFGDGNWGKVVNMGPSLLRKMKLAVPQRNEHTKSYLAFTKEIGKVNARKWTELINEWDVDKKKENPYEIKHNTITLADVRLSLAREEDVVVQDGATFLHEVTPSVLLTTGLDLEEQQRRLQADVALQSSDRGLYTPPRILVDSTWTPHGLLMESLSMTTDSLRPKEESIWTPCGLHQESTRTMYQKLVYHEIPCF</sequence>
<dbReference type="Pfam" id="PF18803">
    <property type="entry name" value="CxC2"/>
    <property type="match status" value="1"/>
</dbReference>
<dbReference type="OrthoDB" id="3261436at2759"/>
<feature type="region of interest" description="Disordered" evidence="1">
    <location>
        <begin position="40"/>
        <end position="87"/>
    </location>
</feature>
<dbReference type="STRING" id="50990.A0A4Y7PII0"/>
<reference evidence="3 4" key="1">
    <citation type="submission" date="2018-06" db="EMBL/GenBank/DDBJ databases">
        <title>A transcriptomic atlas of mushroom development highlights an independent origin of complex multicellularity.</title>
        <authorList>
            <consortium name="DOE Joint Genome Institute"/>
            <person name="Krizsan K."/>
            <person name="Almasi E."/>
            <person name="Merenyi Z."/>
            <person name="Sahu N."/>
            <person name="Viragh M."/>
            <person name="Koszo T."/>
            <person name="Mondo S."/>
            <person name="Kiss B."/>
            <person name="Balint B."/>
            <person name="Kues U."/>
            <person name="Barry K."/>
            <person name="Hegedus J.C."/>
            <person name="Henrissat B."/>
            <person name="Johnson J."/>
            <person name="Lipzen A."/>
            <person name="Ohm R."/>
            <person name="Nagy I."/>
            <person name="Pangilinan J."/>
            <person name="Yan J."/>
            <person name="Xiong Y."/>
            <person name="Grigoriev I.V."/>
            <person name="Hibbett D.S."/>
            <person name="Nagy L.G."/>
        </authorList>
    </citation>
    <scope>NUCLEOTIDE SEQUENCE [LARGE SCALE GENOMIC DNA]</scope>
    <source>
        <strain evidence="3 4">SZMC22713</strain>
    </source>
</reference>
<dbReference type="InterPro" id="IPR041457">
    <property type="entry name" value="CxC2_KDZ-assoc"/>
</dbReference>
<name>A0A4Y7PII0_9AGAM</name>
<evidence type="ECO:0000313" key="4">
    <source>
        <dbReference type="Proteomes" id="UP000294933"/>
    </source>
</evidence>
<dbReference type="PANTHER" id="PTHR33096:SF1">
    <property type="entry name" value="CXC1-LIKE CYSTEINE CLUSTER ASSOCIATED WITH KDZ TRANSPOSASES DOMAIN-CONTAINING PROTEIN"/>
    <property type="match status" value="1"/>
</dbReference>
<organism evidence="3 4">
    <name type="scientific">Rickenella mellea</name>
    <dbReference type="NCBI Taxonomy" id="50990"/>
    <lineage>
        <taxon>Eukaryota</taxon>
        <taxon>Fungi</taxon>
        <taxon>Dikarya</taxon>
        <taxon>Basidiomycota</taxon>
        <taxon>Agaricomycotina</taxon>
        <taxon>Agaricomycetes</taxon>
        <taxon>Hymenochaetales</taxon>
        <taxon>Rickenellaceae</taxon>
        <taxon>Rickenella</taxon>
    </lineage>
</organism>
<accession>A0A4Y7PII0</accession>
<dbReference type="PANTHER" id="PTHR33096">
    <property type="entry name" value="CXC2 DOMAIN-CONTAINING PROTEIN"/>
    <property type="match status" value="1"/>
</dbReference>
<dbReference type="Pfam" id="PF18758">
    <property type="entry name" value="KDZ"/>
    <property type="match status" value="1"/>
</dbReference>
<feature type="compositionally biased region" description="Polar residues" evidence="1">
    <location>
        <begin position="55"/>
        <end position="73"/>
    </location>
</feature>
<evidence type="ECO:0000256" key="1">
    <source>
        <dbReference type="SAM" id="MobiDB-lite"/>
    </source>
</evidence>
<proteinExistence type="predicted"/>
<dbReference type="AlphaFoldDB" id="A0A4Y7PII0"/>
<feature type="domain" description="CxC2-like cysteine cluster KDZ transposase-associated" evidence="2">
    <location>
        <begin position="205"/>
        <end position="311"/>
    </location>
</feature>
<keyword evidence="4" id="KW-1185">Reference proteome</keyword>
<gene>
    <name evidence="3" type="ORF">BD410DRAFT_846231</name>
</gene>
<evidence type="ECO:0000259" key="2">
    <source>
        <dbReference type="Pfam" id="PF18803"/>
    </source>
</evidence>